<keyword evidence="5" id="KW-1185">Reference proteome</keyword>
<keyword evidence="2" id="KW-1133">Transmembrane helix</keyword>
<sequence length="236" mass="25144">MISGAAVAVGLGVVALVLLAGVFVAAARRSGRRSARRSPAGTPPARAVPAGTAPPPTGAAPPSASPSGPEAGHAGVDHPDPRAIKVGDTIECQGARSRVMGALYLSWQGNQWTEYLLDDGSRRDRWLSIETRPGSDDALHLEVLLWTRVPTQGMIPAKTTLTVEGVEFFPVDRGTAAFRGEGVSMPERGLLDFADYRAADGRLLSFERLQGHRWRSFHAQPLPPGSITFHRRADLA</sequence>
<feature type="region of interest" description="Disordered" evidence="1">
    <location>
        <begin position="30"/>
        <end position="83"/>
    </location>
</feature>
<keyword evidence="2" id="KW-0812">Transmembrane</keyword>
<evidence type="ECO:0000313" key="5">
    <source>
        <dbReference type="Proteomes" id="UP000576393"/>
    </source>
</evidence>
<proteinExistence type="predicted"/>
<evidence type="ECO:0000259" key="3">
    <source>
        <dbReference type="Pfam" id="PF13785"/>
    </source>
</evidence>
<keyword evidence="2" id="KW-0472">Membrane</keyword>
<evidence type="ECO:0000256" key="2">
    <source>
        <dbReference type="SAM" id="Phobius"/>
    </source>
</evidence>
<name>A0A852V653_9ACTN</name>
<dbReference type="AlphaFoldDB" id="A0A852V653"/>
<evidence type="ECO:0000313" key="4">
    <source>
        <dbReference type="EMBL" id="NYF42644.1"/>
    </source>
</evidence>
<dbReference type="Proteomes" id="UP000576393">
    <property type="component" value="Unassembled WGS sequence"/>
</dbReference>
<accession>A0A852V653</accession>
<gene>
    <name evidence="4" type="ORF">HDA43_004845</name>
</gene>
<feature type="compositionally biased region" description="Low complexity" evidence="1">
    <location>
        <begin position="60"/>
        <end position="74"/>
    </location>
</feature>
<organism evidence="4 5">
    <name type="scientific">Streptosporangium sandarakinum</name>
    <dbReference type="NCBI Taxonomy" id="1260955"/>
    <lineage>
        <taxon>Bacteria</taxon>
        <taxon>Bacillati</taxon>
        <taxon>Actinomycetota</taxon>
        <taxon>Actinomycetes</taxon>
        <taxon>Streptosporangiales</taxon>
        <taxon>Streptosporangiaceae</taxon>
        <taxon>Streptosporangium</taxon>
    </lineage>
</organism>
<feature type="compositionally biased region" description="Low complexity" evidence="1">
    <location>
        <begin position="37"/>
        <end position="51"/>
    </location>
</feature>
<feature type="transmembrane region" description="Helical" evidence="2">
    <location>
        <begin position="6"/>
        <end position="27"/>
    </location>
</feature>
<dbReference type="InterPro" id="IPR025235">
    <property type="entry name" value="DUF4178"/>
</dbReference>
<dbReference type="Pfam" id="PF13785">
    <property type="entry name" value="DUF4178"/>
    <property type="match status" value="1"/>
</dbReference>
<dbReference type="EMBL" id="JACCCO010000002">
    <property type="protein sequence ID" value="NYF42644.1"/>
    <property type="molecule type" value="Genomic_DNA"/>
</dbReference>
<evidence type="ECO:0000256" key="1">
    <source>
        <dbReference type="SAM" id="MobiDB-lite"/>
    </source>
</evidence>
<feature type="domain" description="DUF4178" evidence="3">
    <location>
        <begin position="85"/>
        <end position="224"/>
    </location>
</feature>
<comment type="caution">
    <text evidence="4">The sequence shown here is derived from an EMBL/GenBank/DDBJ whole genome shotgun (WGS) entry which is preliminary data.</text>
</comment>
<reference evidence="4 5" key="1">
    <citation type="submission" date="2020-07" db="EMBL/GenBank/DDBJ databases">
        <title>Sequencing the genomes of 1000 actinobacteria strains.</title>
        <authorList>
            <person name="Klenk H.-P."/>
        </authorList>
    </citation>
    <scope>NUCLEOTIDE SEQUENCE [LARGE SCALE GENOMIC DNA]</scope>
    <source>
        <strain evidence="4 5">DSM 45763</strain>
    </source>
</reference>
<protein>
    <recommendedName>
        <fullName evidence="3">DUF4178 domain-containing protein</fullName>
    </recommendedName>
</protein>